<dbReference type="GO" id="GO:0005634">
    <property type="term" value="C:nucleus"/>
    <property type="evidence" value="ECO:0007669"/>
    <property type="project" value="UniProtKB-SubCell"/>
</dbReference>
<reference evidence="10 11" key="1">
    <citation type="journal article" date="2015" name="Proc. Natl. Acad. Sci. U.S.A.">
        <title>The resurrection genome of Boea hygrometrica: A blueprint for survival of dehydration.</title>
        <authorList>
            <person name="Xiao L."/>
            <person name="Yang G."/>
            <person name="Zhang L."/>
            <person name="Yang X."/>
            <person name="Zhao S."/>
            <person name="Ji Z."/>
            <person name="Zhou Q."/>
            <person name="Hu M."/>
            <person name="Wang Y."/>
            <person name="Chen M."/>
            <person name="Xu Y."/>
            <person name="Jin H."/>
            <person name="Xiao X."/>
            <person name="Hu G."/>
            <person name="Bao F."/>
            <person name="Hu Y."/>
            <person name="Wan P."/>
            <person name="Li L."/>
            <person name="Deng X."/>
            <person name="Kuang T."/>
            <person name="Xiang C."/>
            <person name="Zhu J.K."/>
            <person name="Oliver M.J."/>
            <person name="He Y."/>
        </authorList>
    </citation>
    <scope>NUCLEOTIDE SEQUENCE [LARGE SCALE GENOMIC DNA]</scope>
    <source>
        <strain evidence="11">cv. XS01</strain>
    </source>
</reference>
<dbReference type="Gene3D" id="1.10.10.60">
    <property type="entry name" value="Homeodomain-like"/>
    <property type="match status" value="2"/>
</dbReference>
<evidence type="ECO:0000259" key="9">
    <source>
        <dbReference type="PROSITE" id="PS51294"/>
    </source>
</evidence>
<keyword evidence="3" id="KW-0805">Transcription regulation</keyword>
<evidence type="ECO:0000256" key="1">
    <source>
        <dbReference type="ARBA" id="ARBA00004123"/>
    </source>
</evidence>
<evidence type="ECO:0000256" key="6">
    <source>
        <dbReference type="ARBA" id="ARBA00023163"/>
    </source>
</evidence>
<keyword evidence="2" id="KW-0677">Repeat</keyword>
<evidence type="ECO:0000256" key="5">
    <source>
        <dbReference type="ARBA" id="ARBA00023159"/>
    </source>
</evidence>
<evidence type="ECO:0000256" key="4">
    <source>
        <dbReference type="ARBA" id="ARBA00023125"/>
    </source>
</evidence>
<accession>A0A2Z7CKV2</accession>
<feature type="domain" description="HTH myb-type" evidence="9">
    <location>
        <begin position="11"/>
        <end position="63"/>
    </location>
</feature>
<gene>
    <name evidence="10" type="ORF">F511_06157</name>
</gene>
<dbReference type="PANTHER" id="PTHR47997">
    <property type="entry name" value="MYB DOMAIN PROTEIN 55"/>
    <property type="match status" value="1"/>
</dbReference>
<evidence type="ECO:0000256" key="7">
    <source>
        <dbReference type="ARBA" id="ARBA00023242"/>
    </source>
</evidence>
<evidence type="ECO:0000259" key="8">
    <source>
        <dbReference type="PROSITE" id="PS50090"/>
    </source>
</evidence>
<dbReference type="PROSITE" id="PS50090">
    <property type="entry name" value="MYB_LIKE"/>
    <property type="match status" value="2"/>
</dbReference>
<dbReference type="PROSITE" id="PS51294">
    <property type="entry name" value="HTH_MYB"/>
    <property type="match status" value="2"/>
</dbReference>
<comment type="subcellular location">
    <subcellularLocation>
        <location evidence="1">Nucleus</location>
    </subcellularLocation>
</comment>
<dbReference type="PANTHER" id="PTHR47997:SF11">
    <property type="entry name" value="TRANSCRIPTION FACTOR LAF1"/>
    <property type="match status" value="1"/>
</dbReference>
<dbReference type="InterPro" id="IPR009057">
    <property type="entry name" value="Homeodomain-like_sf"/>
</dbReference>
<dbReference type="FunFam" id="1.10.10.60:FF:000077">
    <property type="entry name" value="MYB transcription factor"/>
    <property type="match status" value="1"/>
</dbReference>
<evidence type="ECO:0000256" key="2">
    <source>
        <dbReference type="ARBA" id="ARBA00022737"/>
    </source>
</evidence>
<keyword evidence="6" id="KW-0804">Transcription</keyword>
<dbReference type="GO" id="GO:0045893">
    <property type="term" value="P:positive regulation of DNA-templated transcription"/>
    <property type="evidence" value="ECO:0007669"/>
    <property type="project" value="UniProtKB-ARBA"/>
</dbReference>
<dbReference type="SUPFAM" id="SSF46689">
    <property type="entry name" value="Homeodomain-like"/>
    <property type="match status" value="1"/>
</dbReference>
<evidence type="ECO:0000313" key="10">
    <source>
        <dbReference type="EMBL" id="KZV46915.1"/>
    </source>
</evidence>
<dbReference type="EMBL" id="KQ995351">
    <property type="protein sequence ID" value="KZV46915.1"/>
    <property type="molecule type" value="Genomic_DNA"/>
</dbReference>
<dbReference type="InterPro" id="IPR001005">
    <property type="entry name" value="SANT/Myb"/>
</dbReference>
<sequence length="283" mass="32679">MGCRPLDHKPKKKHRKGLWSPDEDQKLKNYIMMYGHGCWSSVPTNAGLQRNGKSCRLRWINYLRPGLKRGMFSMQEEETILTLHQILGNKWSQIARHLPGRTDNEIKNHWHSYLKKRVAKKAETEARIKDECANNQSLMVEALPPVDSISQNSTAESFENKDGLILETDHSWGAQKNNLPKVLFTEWLALDQFHGQEPVNPGTEVDLKSTNIDQYNIPNVNDDGLLHSLFLNEGPFEMQSHDLFVDDMIRSQSPFSFQDPNSDSGLINYFPREFDLFCDDIYM</sequence>
<dbReference type="SMART" id="SM00717">
    <property type="entry name" value="SANT"/>
    <property type="match status" value="2"/>
</dbReference>
<dbReference type="OrthoDB" id="2143914at2759"/>
<feature type="domain" description="Myb-like" evidence="8">
    <location>
        <begin position="64"/>
        <end position="114"/>
    </location>
</feature>
<keyword evidence="5" id="KW-0010">Activator</keyword>
<name>A0A2Z7CKV2_9LAMI</name>
<evidence type="ECO:0000313" key="11">
    <source>
        <dbReference type="Proteomes" id="UP000250235"/>
    </source>
</evidence>
<feature type="domain" description="HTH myb-type" evidence="9">
    <location>
        <begin position="64"/>
        <end position="118"/>
    </location>
</feature>
<dbReference type="FunFam" id="1.10.10.60:FF:000371">
    <property type="entry name" value="MYB transcription factor"/>
    <property type="match status" value="1"/>
</dbReference>
<organism evidence="10 11">
    <name type="scientific">Dorcoceras hygrometricum</name>
    <dbReference type="NCBI Taxonomy" id="472368"/>
    <lineage>
        <taxon>Eukaryota</taxon>
        <taxon>Viridiplantae</taxon>
        <taxon>Streptophyta</taxon>
        <taxon>Embryophyta</taxon>
        <taxon>Tracheophyta</taxon>
        <taxon>Spermatophyta</taxon>
        <taxon>Magnoliopsida</taxon>
        <taxon>eudicotyledons</taxon>
        <taxon>Gunneridae</taxon>
        <taxon>Pentapetalae</taxon>
        <taxon>asterids</taxon>
        <taxon>lamiids</taxon>
        <taxon>Lamiales</taxon>
        <taxon>Gesneriaceae</taxon>
        <taxon>Didymocarpoideae</taxon>
        <taxon>Trichosporeae</taxon>
        <taxon>Loxocarpinae</taxon>
        <taxon>Dorcoceras</taxon>
    </lineage>
</organism>
<evidence type="ECO:0000256" key="3">
    <source>
        <dbReference type="ARBA" id="ARBA00023015"/>
    </source>
</evidence>
<dbReference type="InterPro" id="IPR017930">
    <property type="entry name" value="Myb_dom"/>
</dbReference>
<dbReference type="AlphaFoldDB" id="A0A2Z7CKV2"/>
<proteinExistence type="predicted"/>
<keyword evidence="11" id="KW-1185">Reference proteome</keyword>
<dbReference type="InterPro" id="IPR051953">
    <property type="entry name" value="Plant_SW-associated_TFs"/>
</dbReference>
<dbReference type="CDD" id="cd00167">
    <property type="entry name" value="SANT"/>
    <property type="match status" value="2"/>
</dbReference>
<keyword evidence="4" id="KW-0238">DNA-binding</keyword>
<protein>
    <submittedName>
        <fullName evidence="10">Uncharacterized protein</fullName>
    </submittedName>
</protein>
<dbReference type="Pfam" id="PF00249">
    <property type="entry name" value="Myb_DNA-binding"/>
    <property type="match status" value="2"/>
</dbReference>
<keyword evidence="7" id="KW-0539">Nucleus</keyword>
<feature type="domain" description="Myb-like" evidence="8">
    <location>
        <begin position="11"/>
        <end position="63"/>
    </location>
</feature>
<dbReference type="Proteomes" id="UP000250235">
    <property type="component" value="Unassembled WGS sequence"/>
</dbReference>
<dbReference type="GO" id="GO:0003677">
    <property type="term" value="F:DNA binding"/>
    <property type="evidence" value="ECO:0007669"/>
    <property type="project" value="UniProtKB-KW"/>
</dbReference>